<protein>
    <submittedName>
        <fullName evidence="6">Phosphodiesterase</fullName>
    </submittedName>
</protein>
<dbReference type="Gene3D" id="3.60.21.40">
    <property type="entry name" value="GpdQ, catalytic alpha/beta sandwich domain"/>
    <property type="match status" value="1"/>
</dbReference>
<keyword evidence="2" id="KW-0378">Hydrolase</keyword>
<dbReference type="InterPro" id="IPR042281">
    <property type="entry name" value="GpdQ_beta-strand"/>
</dbReference>
<organism evidence="6 7">
    <name type="scientific">Sphingomonas humi</name>
    <dbReference type="NCBI Taxonomy" id="335630"/>
    <lineage>
        <taxon>Bacteria</taxon>
        <taxon>Pseudomonadati</taxon>
        <taxon>Pseudomonadota</taxon>
        <taxon>Alphaproteobacteria</taxon>
        <taxon>Sphingomonadales</taxon>
        <taxon>Sphingomonadaceae</taxon>
        <taxon>Sphingomonas</taxon>
    </lineage>
</organism>
<dbReference type="SUPFAM" id="SSF56300">
    <property type="entry name" value="Metallo-dependent phosphatases"/>
    <property type="match status" value="1"/>
</dbReference>
<evidence type="ECO:0000313" key="7">
    <source>
        <dbReference type="Proteomes" id="UP001501310"/>
    </source>
</evidence>
<dbReference type="InterPro" id="IPR042283">
    <property type="entry name" value="GpdQ_catalytic"/>
</dbReference>
<dbReference type="PANTHER" id="PTHR42988">
    <property type="entry name" value="PHOSPHOHYDROLASE"/>
    <property type="match status" value="1"/>
</dbReference>
<evidence type="ECO:0000256" key="2">
    <source>
        <dbReference type="ARBA" id="ARBA00022801"/>
    </source>
</evidence>
<dbReference type="InterPro" id="IPR029052">
    <property type="entry name" value="Metallo-depent_PP-like"/>
</dbReference>
<proteinExistence type="inferred from homology"/>
<dbReference type="PANTHER" id="PTHR42988:SF2">
    <property type="entry name" value="CYCLIC NUCLEOTIDE PHOSPHODIESTERASE CBUA0032-RELATED"/>
    <property type="match status" value="1"/>
</dbReference>
<gene>
    <name evidence="6" type="ORF">GCM10022211_26540</name>
</gene>
<comment type="caution">
    <text evidence="6">The sequence shown here is derived from an EMBL/GenBank/DDBJ whole genome shotgun (WGS) entry which is preliminary data.</text>
</comment>
<evidence type="ECO:0000256" key="1">
    <source>
        <dbReference type="ARBA" id="ARBA00022723"/>
    </source>
</evidence>
<dbReference type="Pfam" id="PF00149">
    <property type="entry name" value="Metallophos"/>
    <property type="match status" value="1"/>
</dbReference>
<sequence>MLIAQITDLHLGFEGNDPAELNGRRLDMTLAHLRSLDPRPDLLLLTGDLVHNEDDDVAYRRLKSALQDFPCPVYFAMGNHDDRAAFLRVFPEAPQASGFVQYAIEEHPVRILVLDTLEVGRHGGGFCERRAEWLHDRLSEMPDRPTFLALHHPPLATGLSWMTENPNAHWVERLRGIVSAHDNIVGMTTGHLHRPVATLWACKQLIVCPSTSPQVALDLGTIDPERPDGRPMIVAAPPGYALHYWNGTEMVTHFGFVQEDLVLARYDAAFQPVVRQIAEEDAGR</sequence>
<evidence type="ECO:0000259" key="5">
    <source>
        <dbReference type="Pfam" id="PF00149"/>
    </source>
</evidence>
<reference evidence="7" key="1">
    <citation type="journal article" date="2019" name="Int. J. Syst. Evol. Microbiol.">
        <title>The Global Catalogue of Microorganisms (GCM) 10K type strain sequencing project: providing services to taxonomists for standard genome sequencing and annotation.</title>
        <authorList>
            <consortium name="The Broad Institute Genomics Platform"/>
            <consortium name="The Broad Institute Genome Sequencing Center for Infectious Disease"/>
            <person name="Wu L."/>
            <person name="Ma J."/>
        </authorList>
    </citation>
    <scope>NUCLEOTIDE SEQUENCE [LARGE SCALE GENOMIC DNA]</scope>
    <source>
        <strain evidence="7">JCM 16603</strain>
    </source>
</reference>
<feature type="domain" description="Calcineurin-like phosphoesterase" evidence="5">
    <location>
        <begin position="1"/>
        <end position="182"/>
    </location>
</feature>
<evidence type="ECO:0000313" key="6">
    <source>
        <dbReference type="EMBL" id="GAA4010731.1"/>
    </source>
</evidence>
<dbReference type="Proteomes" id="UP001501310">
    <property type="component" value="Unassembled WGS sequence"/>
</dbReference>
<keyword evidence="7" id="KW-1185">Reference proteome</keyword>
<dbReference type="Gene3D" id="3.30.750.180">
    <property type="entry name" value="GpdQ, beta-strand dimerisation domain"/>
    <property type="match status" value="1"/>
</dbReference>
<accession>A0ABP7SEY1</accession>
<dbReference type="RefSeq" id="WP_344711166.1">
    <property type="nucleotide sequence ID" value="NZ_BAAAZD010000002.1"/>
</dbReference>
<keyword evidence="3" id="KW-0408">Iron</keyword>
<evidence type="ECO:0000256" key="3">
    <source>
        <dbReference type="ARBA" id="ARBA00023004"/>
    </source>
</evidence>
<keyword evidence="1" id="KW-0479">Metal-binding</keyword>
<name>A0ABP7SEY1_9SPHN</name>
<dbReference type="InterPro" id="IPR050884">
    <property type="entry name" value="CNP_phosphodiesterase-III"/>
</dbReference>
<dbReference type="EMBL" id="BAAAZD010000002">
    <property type="protein sequence ID" value="GAA4010731.1"/>
    <property type="molecule type" value="Genomic_DNA"/>
</dbReference>
<comment type="similarity">
    <text evidence="4">Belongs to the cyclic nucleotide phosphodiesterase class-III family.</text>
</comment>
<evidence type="ECO:0000256" key="4">
    <source>
        <dbReference type="ARBA" id="ARBA00025742"/>
    </source>
</evidence>
<dbReference type="InterPro" id="IPR004843">
    <property type="entry name" value="Calcineurin-like_PHP"/>
</dbReference>